<evidence type="ECO:0000256" key="1">
    <source>
        <dbReference type="SAM" id="MobiDB-lite"/>
    </source>
</evidence>
<evidence type="ECO:0000313" key="2">
    <source>
        <dbReference type="EMBL" id="EGJ30076.1"/>
    </source>
</evidence>
<dbReference type="AlphaFoldDB" id="F4XZA6"/>
<evidence type="ECO:0000313" key="3">
    <source>
        <dbReference type="Proteomes" id="UP000003959"/>
    </source>
</evidence>
<sequence>MIGLGLGLFLILVGWLLNDWFGREIESLNPTQADHSAKDPANSSSSGSSSNPDPPFTRDPFTEAMRLAQEAAAAGESVETSAQWLDVAAKWERASNLMETVKPDDQRYQIARYRVILYRKNSEEAQKQARKKRS</sequence>
<accession>F4XZA6</accession>
<feature type="compositionally biased region" description="Low complexity" evidence="1">
    <location>
        <begin position="39"/>
        <end position="51"/>
    </location>
</feature>
<protein>
    <submittedName>
        <fullName evidence="2">Uncharacterized protein</fullName>
    </submittedName>
</protein>
<dbReference type="Proteomes" id="UP000003959">
    <property type="component" value="Unassembled WGS sequence"/>
</dbReference>
<name>F4XZA6_9CYAN</name>
<dbReference type="EMBL" id="GL890961">
    <property type="protein sequence ID" value="EGJ30076.1"/>
    <property type="molecule type" value="Genomic_DNA"/>
</dbReference>
<keyword evidence="3" id="KW-1185">Reference proteome</keyword>
<organism evidence="2 3">
    <name type="scientific">Moorena producens 3L</name>
    <dbReference type="NCBI Taxonomy" id="489825"/>
    <lineage>
        <taxon>Bacteria</taxon>
        <taxon>Bacillati</taxon>
        <taxon>Cyanobacteriota</taxon>
        <taxon>Cyanophyceae</taxon>
        <taxon>Coleofasciculales</taxon>
        <taxon>Coleofasciculaceae</taxon>
        <taxon>Moorena</taxon>
    </lineage>
</organism>
<feature type="region of interest" description="Disordered" evidence="1">
    <location>
        <begin position="30"/>
        <end position="61"/>
    </location>
</feature>
<gene>
    <name evidence="2" type="ORF">LYNGBM3L_56820</name>
</gene>
<reference evidence="3" key="1">
    <citation type="journal article" date="2011" name="Proc. Natl. Acad. Sci. U.S.A.">
        <title>Genomic insights into the physiology and ecology of the marine filamentous cyanobacterium Lyngbya majuscula.</title>
        <authorList>
            <person name="Jones A.C."/>
            <person name="Monroe E.A."/>
            <person name="Podell S."/>
            <person name="Hess W.R."/>
            <person name="Klages S."/>
            <person name="Esquenazi E."/>
            <person name="Niessen S."/>
            <person name="Hoover H."/>
            <person name="Rothmann M."/>
            <person name="Lasken R.S."/>
            <person name="Yates J.R.III."/>
            <person name="Reinhardt R."/>
            <person name="Kube M."/>
            <person name="Burkart M.D."/>
            <person name="Allen E.E."/>
            <person name="Dorrestein P.C."/>
            <person name="Gerwick W.H."/>
            <person name="Gerwick L."/>
        </authorList>
    </citation>
    <scope>NUCLEOTIDE SEQUENCE [LARGE SCALE GENOMIC DNA]</scope>
    <source>
        <strain evidence="3">3L</strain>
    </source>
</reference>
<dbReference type="HOGENOM" id="CLU_1893840_0_0_3"/>
<proteinExistence type="predicted"/>